<feature type="disulfide bond" evidence="7">
    <location>
        <begin position="321"/>
        <end position="339"/>
    </location>
</feature>
<feature type="disulfide bond" evidence="7">
    <location>
        <begin position="71"/>
        <end position="86"/>
    </location>
</feature>
<dbReference type="GO" id="GO:0016192">
    <property type="term" value="P:vesicle-mediated transport"/>
    <property type="evidence" value="ECO:0007669"/>
    <property type="project" value="UniProtKB-ARBA"/>
</dbReference>
<dbReference type="GeneID" id="106063152"/>
<dbReference type="OrthoDB" id="6159964at2759"/>
<evidence type="ECO:0000313" key="12">
    <source>
        <dbReference type="RefSeq" id="XP_055869941.1"/>
    </source>
</evidence>
<dbReference type="RefSeq" id="XP_055869941.1">
    <property type="nucleotide sequence ID" value="XM_056013966.1"/>
</dbReference>
<evidence type="ECO:0000256" key="6">
    <source>
        <dbReference type="ARBA" id="ARBA00023157"/>
    </source>
</evidence>
<dbReference type="AlphaFoldDB" id="A0A9W2Z4U6"/>
<keyword evidence="5 8" id="KW-0472">Membrane</keyword>
<evidence type="ECO:0000256" key="1">
    <source>
        <dbReference type="ARBA" id="ARBA00004167"/>
    </source>
</evidence>
<dbReference type="SUPFAM" id="SSF57424">
    <property type="entry name" value="LDL receptor-like module"/>
    <property type="match status" value="3"/>
</dbReference>
<dbReference type="InterPro" id="IPR002172">
    <property type="entry name" value="LDrepeatLR_classA_rpt"/>
</dbReference>
<feature type="disulfide bond" evidence="7">
    <location>
        <begin position="296"/>
        <end position="311"/>
    </location>
</feature>
<reference evidence="12" key="1">
    <citation type="submission" date="2025-08" db="UniProtKB">
        <authorList>
            <consortium name="RefSeq"/>
        </authorList>
    </citation>
    <scope>IDENTIFICATION</scope>
</reference>
<dbReference type="CDD" id="cd00112">
    <property type="entry name" value="LDLa"/>
    <property type="match status" value="3"/>
</dbReference>
<keyword evidence="4 8" id="KW-1133">Transmembrane helix</keyword>
<evidence type="ECO:0000256" key="3">
    <source>
        <dbReference type="ARBA" id="ARBA00022737"/>
    </source>
</evidence>
<dbReference type="PROSITE" id="PS50068">
    <property type="entry name" value="LDLRA_2"/>
    <property type="match status" value="3"/>
</dbReference>
<dbReference type="SUPFAM" id="SSF53300">
    <property type="entry name" value="vWA-like"/>
    <property type="match status" value="1"/>
</dbReference>
<dbReference type="Pfam" id="PF00057">
    <property type="entry name" value="Ldl_recept_a"/>
    <property type="match status" value="3"/>
</dbReference>
<feature type="domain" description="VWFA" evidence="10">
    <location>
        <begin position="94"/>
        <end position="268"/>
    </location>
</feature>
<feature type="chain" id="PRO_5040849542" evidence="9">
    <location>
        <begin position="23"/>
        <end position="698"/>
    </location>
</feature>
<dbReference type="Gene3D" id="4.10.400.10">
    <property type="entry name" value="Low-density Lipoprotein Receptor"/>
    <property type="match status" value="3"/>
</dbReference>
<dbReference type="InterPro" id="IPR050685">
    <property type="entry name" value="LDLR"/>
</dbReference>
<evidence type="ECO:0000259" key="10">
    <source>
        <dbReference type="PROSITE" id="PS50234"/>
    </source>
</evidence>
<dbReference type="Pfam" id="PF00092">
    <property type="entry name" value="VWA"/>
    <property type="match status" value="1"/>
</dbReference>
<keyword evidence="11" id="KW-1185">Reference proteome</keyword>
<dbReference type="PRINTS" id="PR00261">
    <property type="entry name" value="LDLRECEPTOR"/>
</dbReference>
<keyword evidence="2 8" id="KW-0812">Transmembrane</keyword>
<protein>
    <submittedName>
        <fullName evidence="12">Uncharacterized protein LOC106063152</fullName>
    </submittedName>
</protein>
<feature type="signal peptide" evidence="9">
    <location>
        <begin position="1"/>
        <end position="22"/>
    </location>
</feature>
<dbReference type="Gene3D" id="3.40.50.410">
    <property type="entry name" value="von Willebrand factor, type A domain"/>
    <property type="match status" value="1"/>
</dbReference>
<feature type="disulfide bond" evidence="7">
    <location>
        <begin position="314"/>
        <end position="326"/>
    </location>
</feature>
<dbReference type="InterPro" id="IPR036055">
    <property type="entry name" value="LDL_receptor-like_sf"/>
</dbReference>
<feature type="disulfide bond" evidence="7">
    <location>
        <begin position="59"/>
        <end position="77"/>
    </location>
</feature>
<evidence type="ECO:0000313" key="11">
    <source>
        <dbReference type="Proteomes" id="UP001165740"/>
    </source>
</evidence>
<evidence type="ECO:0000256" key="7">
    <source>
        <dbReference type="PROSITE-ProRule" id="PRU00124"/>
    </source>
</evidence>
<evidence type="ECO:0000256" key="5">
    <source>
        <dbReference type="ARBA" id="ARBA00023136"/>
    </source>
</evidence>
<dbReference type="InterPro" id="IPR002035">
    <property type="entry name" value="VWF_A"/>
</dbReference>
<name>A0A9W2Z4U6_BIOGL</name>
<dbReference type="PANTHER" id="PTHR24270">
    <property type="entry name" value="LOW-DENSITY LIPOPROTEIN RECEPTOR-RELATED"/>
    <property type="match status" value="1"/>
</dbReference>
<comment type="subcellular location">
    <subcellularLocation>
        <location evidence="1">Membrane</location>
        <topology evidence="1">Single-pass membrane protein</topology>
    </subcellularLocation>
</comment>
<feature type="transmembrane region" description="Helical" evidence="8">
    <location>
        <begin position="386"/>
        <end position="407"/>
    </location>
</feature>
<accession>A0A9W2Z4U6</accession>
<feature type="disulfide bond" evidence="7">
    <location>
        <begin position="333"/>
        <end position="348"/>
    </location>
</feature>
<keyword evidence="3" id="KW-0677">Repeat</keyword>
<keyword evidence="6 7" id="KW-1015">Disulfide bond</keyword>
<evidence type="ECO:0000256" key="8">
    <source>
        <dbReference type="SAM" id="Phobius"/>
    </source>
</evidence>
<proteinExistence type="predicted"/>
<keyword evidence="9" id="KW-0732">Signal</keyword>
<feature type="disulfide bond" evidence="7">
    <location>
        <begin position="284"/>
        <end position="302"/>
    </location>
</feature>
<dbReference type="GO" id="GO:0005886">
    <property type="term" value="C:plasma membrane"/>
    <property type="evidence" value="ECO:0007669"/>
    <property type="project" value="TreeGrafter"/>
</dbReference>
<dbReference type="InterPro" id="IPR036465">
    <property type="entry name" value="vWFA_dom_sf"/>
</dbReference>
<dbReference type="PROSITE" id="PS50234">
    <property type="entry name" value="VWFA"/>
    <property type="match status" value="1"/>
</dbReference>
<evidence type="ECO:0000256" key="9">
    <source>
        <dbReference type="SAM" id="SignalP"/>
    </source>
</evidence>
<organism evidence="11 12">
    <name type="scientific">Biomphalaria glabrata</name>
    <name type="common">Bloodfluke planorb</name>
    <name type="synonym">Freshwater snail</name>
    <dbReference type="NCBI Taxonomy" id="6526"/>
    <lineage>
        <taxon>Eukaryota</taxon>
        <taxon>Metazoa</taxon>
        <taxon>Spiralia</taxon>
        <taxon>Lophotrochozoa</taxon>
        <taxon>Mollusca</taxon>
        <taxon>Gastropoda</taxon>
        <taxon>Heterobranchia</taxon>
        <taxon>Euthyneura</taxon>
        <taxon>Panpulmonata</taxon>
        <taxon>Hygrophila</taxon>
        <taxon>Lymnaeoidea</taxon>
        <taxon>Planorbidae</taxon>
        <taxon>Biomphalaria</taxon>
    </lineage>
</organism>
<feature type="disulfide bond" evidence="7">
    <location>
        <begin position="52"/>
        <end position="64"/>
    </location>
</feature>
<dbReference type="SMART" id="SM00192">
    <property type="entry name" value="LDLa"/>
    <property type="match status" value="3"/>
</dbReference>
<evidence type="ECO:0000256" key="4">
    <source>
        <dbReference type="ARBA" id="ARBA00022989"/>
    </source>
</evidence>
<sequence length="698" mass="79944">MYNKMQVITFVIFFCILTLIFAQTSPKEKLSKDSTPTAQISSTINDKTTRSCISSEWTCGTGECIDIGHRCDGTKQCTDTSDEWKCYCDDNPTNLLFAVDEGETEDINNIIKDFIKHFLKDLAVDGKNVIVWFLKYKDNVILSFNRTEGSKVKTLKAVDELKWEPSPYAEFRDIVSYVSSISTTLYFGAHRQKARNILLLITHYLSQHNYLTFASVTKIIKEKGMHIIAVGVELRDNLYLRYVASEPVENNTFVVNASQDLNKIIPRLMSHLCKENCKSSEWTCNDGLCIKENYRCDGNLDCNDKSDELNCSSCNEYSWKCNNNECTLAKKLCNGFEDCDDKSDENNCSAEVKTTTGFLLTTLTSTIRYNEIKNITSLSSVEENRVLIASLVITIAFAAVIILVFILKRKDKLWCTSRHIASSNKIEDLDYLDIDHYDYLHIDEVKNQRKEIKADEHRCISRNVRSSINSNNKECMNCRLAGHNYPDTDHYDYLHSDDRNQRNDLISGNNLHNLDAANDDRCYNTDYVSKEEDKPVYGRCLLNLDVDNYDHCYNADYVSKEEDKPVYESFKKSEFEEISRELCALPVEVDNTKNKDLPDDKDNELNYEKETMVTSEINTTTATGVVCNQHTTNIVDYDNSLHNLDVDNYDHCYNADYVSKEEDKPVYESLTKSELEEISGEPCALLDDVDILKKPSST</sequence>
<evidence type="ECO:0000256" key="2">
    <source>
        <dbReference type="ARBA" id="ARBA00022692"/>
    </source>
</evidence>
<gene>
    <name evidence="12" type="primary">LOC106063152</name>
</gene>
<dbReference type="Proteomes" id="UP001165740">
    <property type="component" value="Chromosome 16"/>
</dbReference>
<feature type="disulfide bond" evidence="7">
    <location>
        <begin position="277"/>
        <end position="289"/>
    </location>
</feature>